<dbReference type="Gene3D" id="1.20.1600.10">
    <property type="entry name" value="Outer membrane efflux proteins (OEP)"/>
    <property type="match status" value="1"/>
</dbReference>
<dbReference type="InterPro" id="IPR028351">
    <property type="entry name" value="CyaE"/>
</dbReference>
<keyword evidence="2" id="KW-0813">Transport</keyword>
<dbReference type="InterPro" id="IPR010131">
    <property type="entry name" value="MdtP/NodT-like"/>
</dbReference>
<comment type="similarity">
    <text evidence="1 2">Belongs to the outer membrane factor (OMF) (TC 1.B.17) family.</text>
</comment>
<dbReference type="PANTHER" id="PTHR30203:SF29">
    <property type="entry name" value="PROTEIN CYAE"/>
    <property type="match status" value="1"/>
</dbReference>
<dbReference type="Proteomes" id="UP000001695">
    <property type="component" value="Chromosome"/>
</dbReference>
<reference evidence="4 5" key="2">
    <citation type="journal article" date="2010" name="J. Bacteriol.">
        <title>Complete genome sequence of Beijerinckia indica subsp. indica.</title>
        <authorList>
            <person name="Tamas I."/>
            <person name="Dedysh S.N."/>
            <person name="Liesack W."/>
            <person name="Stott M.B."/>
            <person name="Alam M."/>
            <person name="Murrell J.C."/>
            <person name="Dunfield P.F."/>
        </authorList>
    </citation>
    <scope>NUCLEOTIDE SEQUENCE [LARGE SCALE GENOMIC DNA]</scope>
    <source>
        <strain evidence="5">ATCC 9039 / DSM 1715 / NCIMB 8712</strain>
    </source>
</reference>
<keyword evidence="2" id="KW-0204">Cytolysis</keyword>
<evidence type="ECO:0000313" key="4">
    <source>
        <dbReference type="EMBL" id="ACB93849.1"/>
    </source>
</evidence>
<name>B2ICG0_BEII9</name>
<comment type="function">
    <text evidence="2">CyaE is necessary for transport of calmodulin-sensitive adenylate cyclase-hemolysin (cyclolysin).</text>
</comment>
<accession>B2ICG0</accession>
<keyword evidence="2" id="KW-0998">Cell outer membrane</keyword>
<dbReference type="PANTHER" id="PTHR30203">
    <property type="entry name" value="OUTER MEMBRANE CATION EFFLUX PROTEIN"/>
    <property type="match status" value="1"/>
</dbReference>
<dbReference type="GO" id="GO:0015562">
    <property type="term" value="F:efflux transmembrane transporter activity"/>
    <property type="evidence" value="ECO:0007669"/>
    <property type="project" value="InterPro"/>
</dbReference>
<gene>
    <name evidence="4" type="ordered locus">Bind_0193</name>
</gene>
<dbReference type="eggNOG" id="COG1538">
    <property type="taxonomic scope" value="Bacteria"/>
</dbReference>
<organism evidence="4 5">
    <name type="scientific">Beijerinckia indica subsp. indica (strain ATCC 9039 / DSM 1715 / NCIMB 8712)</name>
    <dbReference type="NCBI Taxonomy" id="395963"/>
    <lineage>
        <taxon>Bacteria</taxon>
        <taxon>Pseudomonadati</taxon>
        <taxon>Pseudomonadota</taxon>
        <taxon>Alphaproteobacteria</taxon>
        <taxon>Hyphomicrobiales</taxon>
        <taxon>Beijerinckiaceae</taxon>
        <taxon>Beijerinckia</taxon>
    </lineage>
</organism>
<dbReference type="AlphaFoldDB" id="B2ICG0"/>
<evidence type="ECO:0000256" key="1">
    <source>
        <dbReference type="ARBA" id="ARBA00007613"/>
    </source>
</evidence>
<keyword evidence="3" id="KW-0732">Signal</keyword>
<evidence type="ECO:0000256" key="2">
    <source>
        <dbReference type="PIRNR" id="PIRNR001892"/>
    </source>
</evidence>
<dbReference type="PIRSF" id="PIRSF001892">
    <property type="entry name" value="CyaE"/>
    <property type="match status" value="1"/>
</dbReference>
<proteinExistence type="inferred from homology"/>
<comment type="subcellular location">
    <subcellularLocation>
        <location evidence="2">Cell outer membrane</location>
        <topology evidence="2">Peripheral membrane protein</topology>
    </subcellularLocation>
</comment>
<keyword evidence="2" id="KW-0354">Hemolysis</keyword>
<dbReference type="EMBL" id="CP001016">
    <property type="protein sequence ID" value="ACB93849.1"/>
    <property type="molecule type" value="Genomic_DNA"/>
</dbReference>
<evidence type="ECO:0000256" key="3">
    <source>
        <dbReference type="SAM" id="SignalP"/>
    </source>
</evidence>
<dbReference type="SUPFAM" id="SSF56954">
    <property type="entry name" value="Outer membrane efflux proteins (OEP)"/>
    <property type="match status" value="1"/>
</dbReference>
<dbReference type="KEGG" id="bid:Bind_0193"/>
<dbReference type="GO" id="GO:0031640">
    <property type="term" value="P:killing of cells of another organism"/>
    <property type="evidence" value="ECO:0007669"/>
    <property type="project" value="UniProtKB-KW"/>
</dbReference>
<dbReference type="STRING" id="395963.Bind_0193"/>
<dbReference type="HOGENOM" id="CLU_012817_10_2_5"/>
<keyword evidence="5" id="KW-1185">Reference proteome</keyword>
<dbReference type="GO" id="GO:0009279">
    <property type="term" value="C:cell outer membrane"/>
    <property type="evidence" value="ECO:0007669"/>
    <property type="project" value="UniProtKB-SubCell"/>
</dbReference>
<dbReference type="PROSITE" id="PS51257">
    <property type="entry name" value="PROKAR_LIPOPROTEIN"/>
    <property type="match status" value="1"/>
</dbReference>
<feature type="signal peptide" evidence="3">
    <location>
        <begin position="1"/>
        <end position="36"/>
    </location>
</feature>
<sequence length="527" mass="54307">MRRSDLARPFPIRLATRSRMVSGLFAALLLTGCAPSAIDLAPPAPDQPYVPQTKETGAIDAGKPAQEPVKQNFTLPANAEAGGLPAPPELAASKIYSLAELIDIAQRNNPTTKVAWNAAREAALAVGIVESTYLPRLSVSAIGGTQQSNSTLTTGVLNVGISNTNKAHSQGVIGAAGLQWLLFDFGRRAALVEATQQLSTASNITFTGAHQLLIHKVSLAFYAYSAARTLTANAAQSLQNAKEVQDAAEAKLKQEVGTIVDVAQAKQATLQTNLLLVRAKGLEQDAYLALLGAMGISPLTKIRVASAEGRTLSASMMQPTEAIIETALAQRPDVLAAFAAQKASEANVRAAQADFLPKVFASGTVAQDNGGLGVTAIPGVGSDSLPTLNLNGSRFSGIVLGGVTLPLYDGGTRAALLLQAREREAAAGSILSRTKQEAAREIVAAENGLKTSLAAYTAANALVQAAQTTFDAALAAYRNGVGSVTATSLAETNLLQARIGRTDAYSAALTAAATLALASGSLGSVPY</sequence>
<protein>
    <recommendedName>
        <fullName evidence="2">Protein CyaE</fullName>
    </recommendedName>
</protein>
<evidence type="ECO:0000313" key="5">
    <source>
        <dbReference type="Proteomes" id="UP000001695"/>
    </source>
</evidence>
<dbReference type="Pfam" id="PF02321">
    <property type="entry name" value="OEP"/>
    <property type="match status" value="2"/>
</dbReference>
<reference evidence="5" key="1">
    <citation type="submission" date="2008-03" db="EMBL/GenBank/DDBJ databases">
        <title>Complete sequence of chromosome of Beijerinckia indica subsp. indica ATCC 9039.</title>
        <authorList>
            <consortium name="US DOE Joint Genome Institute"/>
            <person name="Copeland A."/>
            <person name="Lucas S."/>
            <person name="Lapidus A."/>
            <person name="Glavina del Rio T."/>
            <person name="Dalin E."/>
            <person name="Tice H."/>
            <person name="Bruce D."/>
            <person name="Goodwin L."/>
            <person name="Pitluck S."/>
            <person name="LaButti K."/>
            <person name="Schmutz J."/>
            <person name="Larimer F."/>
            <person name="Land M."/>
            <person name="Hauser L."/>
            <person name="Kyrpides N."/>
            <person name="Mikhailova N."/>
            <person name="Dunfield P.F."/>
            <person name="Dedysh S.N."/>
            <person name="Liesack W."/>
            <person name="Saw J.H."/>
            <person name="Alam M."/>
            <person name="Chen Y."/>
            <person name="Murrell J.C."/>
            <person name="Richardson P."/>
        </authorList>
    </citation>
    <scope>NUCLEOTIDE SEQUENCE [LARGE SCALE GENOMIC DNA]</scope>
    <source>
        <strain evidence="5">ATCC 9039 / DSM 1715 / NCIMB 8712</strain>
    </source>
</reference>
<dbReference type="InterPro" id="IPR003423">
    <property type="entry name" value="OMP_efflux"/>
</dbReference>
<feature type="chain" id="PRO_5002778651" description="Protein CyaE" evidence="3">
    <location>
        <begin position="37"/>
        <end position="527"/>
    </location>
</feature>
<keyword evidence="2" id="KW-0472">Membrane</keyword>